<reference evidence="5" key="1">
    <citation type="submission" date="2020-02" db="EMBL/GenBank/DDBJ databases">
        <title>Genomic and physiological characterization of two novel Nitrospinaceae genera.</title>
        <authorList>
            <person name="Mueller A.J."/>
            <person name="Jung M.-Y."/>
            <person name="Strachan C.R."/>
            <person name="Herbold C.W."/>
            <person name="Kirkegaard R.H."/>
            <person name="Daims H."/>
        </authorList>
    </citation>
    <scope>NUCLEOTIDE SEQUENCE [LARGE SCALE GENOMIC DNA]</scope>
</reference>
<feature type="signal peptide" evidence="3">
    <location>
        <begin position="1"/>
        <end position="30"/>
    </location>
</feature>
<keyword evidence="2" id="KW-0560">Oxidoreductase</keyword>
<evidence type="ECO:0000256" key="2">
    <source>
        <dbReference type="ARBA" id="ARBA00023002"/>
    </source>
</evidence>
<dbReference type="InterPro" id="IPR036909">
    <property type="entry name" value="Cyt_c-like_dom_sf"/>
</dbReference>
<dbReference type="KEGG" id="nva:G3M78_07060"/>
<dbReference type="SUPFAM" id="SSF46626">
    <property type="entry name" value="Cytochrome c"/>
    <property type="match status" value="2"/>
</dbReference>
<dbReference type="GO" id="GO:0004130">
    <property type="term" value="F:cytochrome-c peroxidase activity"/>
    <property type="evidence" value="ECO:0007669"/>
    <property type="project" value="TreeGrafter"/>
</dbReference>
<dbReference type="InterPro" id="IPR051395">
    <property type="entry name" value="Cytochrome_c_Peroxidase/MauG"/>
</dbReference>
<accession>A0A7T0G396</accession>
<organism evidence="4 5">
    <name type="scientific">Candidatus Nitrohelix vancouverensis</name>
    <dbReference type="NCBI Taxonomy" id="2705534"/>
    <lineage>
        <taxon>Bacteria</taxon>
        <taxon>Pseudomonadati</taxon>
        <taxon>Nitrospinota/Tectimicrobiota group</taxon>
        <taxon>Nitrospinota</taxon>
        <taxon>Nitrospinia</taxon>
        <taxon>Nitrospinales</taxon>
        <taxon>Nitrospinaceae</taxon>
        <taxon>Candidatus Nitrohelix</taxon>
    </lineage>
</organism>
<dbReference type="AlphaFoldDB" id="A0A7T0G396"/>
<dbReference type="Proteomes" id="UP000594464">
    <property type="component" value="Chromosome"/>
</dbReference>
<evidence type="ECO:0000313" key="4">
    <source>
        <dbReference type="EMBL" id="QPJ65160.1"/>
    </source>
</evidence>
<sequence>MFISKSLKWNLARLATILFASALSVSVVCAEEEADPAEIAIGERLFLETRFAQFFFANSGGDANHELLAGDPVMDTTATVNGSLPGPFAGQSMNCSACHLVDAQLEELGGGMRSYGDFAPRSPIPDRPVSEGGDGQLFAVRNSPPLVNASLPRRGGFFFHFDAEFATMEDLVKGTLSGRNYGWLATESEQAIAHTASIIRDDNGLGELAQEFGGAYKEVLRGNPRDGGGALIEDLVLPEEFQVDVDDPATTDDMIFSAVAKIISAYVTDLAFSRDEATDEFNLSPYDVFLEKNSLDRKPANGERELEYSQRLLREIKNLSSPVYVRDGVDGSFQFHDQDFEFGREELKGLEIFLTQSSNKHRRGPKKKSGVGNCVACHAAPNFTDFNFHNTGATQKEYDAIHRRGAFKRIKIPGLFKRLAHHDRYLPATPAHPNASGMFRSVPEADSTKTDLGLWNVYANPDFPSSQQRLWKLLCEKEIGQQFEMETLYQNRRLIKKVFGKCWNHKLLDGSVALFKTPGLRDLGHSAPYMHNGQENRIEDVVEFYRESSDLARKKKLRNAAPELKDIFIKQRDVQPLTRFLKSLNEDYE</sequence>
<gene>
    <name evidence="4" type="ORF">G3M78_07060</name>
</gene>
<protein>
    <recommendedName>
        <fullName evidence="6">Cytochrome c domain-containing protein</fullName>
    </recommendedName>
</protein>
<dbReference type="GO" id="GO:0020037">
    <property type="term" value="F:heme binding"/>
    <property type="evidence" value="ECO:0007669"/>
    <property type="project" value="InterPro"/>
</dbReference>
<dbReference type="EMBL" id="CP048620">
    <property type="protein sequence ID" value="QPJ65160.1"/>
    <property type="molecule type" value="Genomic_DNA"/>
</dbReference>
<keyword evidence="1 3" id="KW-0732">Signal</keyword>
<dbReference type="Gene3D" id="1.10.760.10">
    <property type="entry name" value="Cytochrome c-like domain"/>
    <property type="match status" value="2"/>
</dbReference>
<feature type="chain" id="PRO_5032876981" description="Cytochrome c domain-containing protein" evidence="3">
    <location>
        <begin position="31"/>
        <end position="589"/>
    </location>
</feature>
<name>A0A7T0G396_9BACT</name>
<evidence type="ECO:0008006" key="6">
    <source>
        <dbReference type="Google" id="ProtNLM"/>
    </source>
</evidence>
<proteinExistence type="predicted"/>
<evidence type="ECO:0000256" key="3">
    <source>
        <dbReference type="SAM" id="SignalP"/>
    </source>
</evidence>
<evidence type="ECO:0000313" key="5">
    <source>
        <dbReference type="Proteomes" id="UP000594464"/>
    </source>
</evidence>
<dbReference type="PANTHER" id="PTHR30600">
    <property type="entry name" value="CYTOCHROME C PEROXIDASE-RELATED"/>
    <property type="match status" value="1"/>
</dbReference>
<dbReference type="PANTHER" id="PTHR30600:SF10">
    <property type="entry name" value="BLL6722 PROTEIN"/>
    <property type="match status" value="1"/>
</dbReference>
<dbReference type="GO" id="GO:0009055">
    <property type="term" value="F:electron transfer activity"/>
    <property type="evidence" value="ECO:0007669"/>
    <property type="project" value="InterPro"/>
</dbReference>
<evidence type="ECO:0000256" key="1">
    <source>
        <dbReference type="ARBA" id="ARBA00022729"/>
    </source>
</evidence>